<proteinExistence type="predicted"/>
<evidence type="ECO:0008006" key="4">
    <source>
        <dbReference type="Google" id="ProtNLM"/>
    </source>
</evidence>
<evidence type="ECO:0000313" key="2">
    <source>
        <dbReference type="EMBL" id="ODR60348.1"/>
    </source>
</evidence>
<dbReference type="Proteomes" id="UP000094869">
    <property type="component" value="Unassembled WGS sequence"/>
</dbReference>
<name>A0ABX3APS4_9FIRM</name>
<protein>
    <recommendedName>
        <fullName evidence="4">Secreted protein</fullName>
    </recommendedName>
</protein>
<gene>
    <name evidence="2" type="ORF">BEI63_03935</name>
</gene>
<keyword evidence="1" id="KW-1133">Transmembrane helix</keyword>
<comment type="caution">
    <text evidence="2">The sequence shown here is derived from an EMBL/GenBank/DDBJ whole genome shotgun (WGS) entry which is preliminary data.</text>
</comment>
<keyword evidence="1" id="KW-0472">Membrane</keyword>
<organism evidence="2 3">
    <name type="scientific">Eisenbergiella tayi</name>
    <dbReference type="NCBI Taxonomy" id="1432052"/>
    <lineage>
        <taxon>Bacteria</taxon>
        <taxon>Bacillati</taxon>
        <taxon>Bacillota</taxon>
        <taxon>Clostridia</taxon>
        <taxon>Lachnospirales</taxon>
        <taxon>Lachnospiraceae</taxon>
        <taxon>Eisenbergiella</taxon>
    </lineage>
</organism>
<accession>A0ABX3APS4</accession>
<evidence type="ECO:0000256" key="1">
    <source>
        <dbReference type="SAM" id="Phobius"/>
    </source>
</evidence>
<sequence length="90" mass="10941">MLVVVKIISKIITKFRLIRKIHVVFVFFILFRDTCPGASYFFLFKCRHCRNSHTEEYPFIYHVPFGEQQFLLRVFFRIEITEDVRHAQRG</sequence>
<keyword evidence="3" id="KW-1185">Reference proteome</keyword>
<keyword evidence="1" id="KW-0812">Transmembrane</keyword>
<reference evidence="2 3" key="1">
    <citation type="submission" date="2016-08" db="EMBL/GenBank/DDBJ databases">
        <title>Characterization of Isolates of Eisenbergiella tayi Derived from Blood Cultures, Using Whole Genome Sequencing.</title>
        <authorList>
            <person name="Bernier A.-M."/>
            <person name="Burdz T."/>
            <person name="Wiebe D."/>
            <person name="Bernard K."/>
        </authorList>
    </citation>
    <scope>NUCLEOTIDE SEQUENCE [LARGE SCALE GENOMIC DNA]</scope>
    <source>
        <strain evidence="2 3">NML120146</strain>
    </source>
</reference>
<dbReference type="EMBL" id="MEHD01000011">
    <property type="protein sequence ID" value="ODR60348.1"/>
    <property type="molecule type" value="Genomic_DNA"/>
</dbReference>
<feature type="transmembrane region" description="Helical" evidence="1">
    <location>
        <begin position="21"/>
        <end position="43"/>
    </location>
</feature>
<evidence type="ECO:0000313" key="3">
    <source>
        <dbReference type="Proteomes" id="UP000094869"/>
    </source>
</evidence>